<dbReference type="AlphaFoldDB" id="A7EYJ4"/>
<proteinExistence type="predicted"/>
<dbReference type="SUPFAM" id="SSF56112">
    <property type="entry name" value="Protein kinase-like (PK-like)"/>
    <property type="match status" value="1"/>
</dbReference>
<dbReference type="InterPro" id="IPR011009">
    <property type="entry name" value="Kinase-like_dom_sf"/>
</dbReference>
<sequence length="303" mass="34624">MIKQDGLEWVAETFGLEPRWSSEPDIAKVESISRKHLNLKENDFCHLSFYAQGAFNKLYKVEIEDGCFLVRVTLPVDPSNKTNSEVATINFIRQTTDIPVPQILAFDDSNDEGTITGIIDWECVSTLPLWKSCDFPEFLKGKERNEEPNRNNYAPEDEEDANEPAADALDNEGTNDLFWEHLLEYESTMLRTLFLDEMQKIAPEWIEESTKGAGKADFEIAVQHCDGGWSVKRLTAWLDAIEKGENWSLRRNLYGNQNTQCDYGYQKACSDYIRRNGNLYGYGERRNIALGVIECMACSESKV</sequence>
<dbReference type="Proteomes" id="UP000001312">
    <property type="component" value="Unassembled WGS sequence"/>
</dbReference>
<dbReference type="InParanoid" id="A7EYJ4"/>
<organism evidence="2 3">
    <name type="scientific">Sclerotinia sclerotiorum (strain ATCC 18683 / 1980 / Ss-1)</name>
    <name type="common">White mold</name>
    <name type="synonym">Whetzelinia sclerotiorum</name>
    <dbReference type="NCBI Taxonomy" id="665079"/>
    <lineage>
        <taxon>Eukaryota</taxon>
        <taxon>Fungi</taxon>
        <taxon>Dikarya</taxon>
        <taxon>Ascomycota</taxon>
        <taxon>Pezizomycotina</taxon>
        <taxon>Leotiomycetes</taxon>
        <taxon>Helotiales</taxon>
        <taxon>Sclerotiniaceae</taxon>
        <taxon>Sclerotinia</taxon>
    </lineage>
</organism>
<dbReference type="OMA" id="RHIEAWI"/>
<dbReference type="InterPro" id="IPR051678">
    <property type="entry name" value="AGP_Transferase"/>
</dbReference>
<evidence type="ECO:0000313" key="3">
    <source>
        <dbReference type="Proteomes" id="UP000001312"/>
    </source>
</evidence>
<evidence type="ECO:0000256" key="1">
    <source>
        <dbReference type="SAM" id="MobiDB-lite"/>
    </source>
</evidence>
<dbReference type="PANTHER" id="PTHR21310:SF13">
    <property type="entry name" value="AMINOGLYCOSIDE PHOSPHOTRANSFERASE DOMAIN-CONTAINING PROTEIN"/>
    <property type="match status" value="1"/>
</dbReference>
<feature type="region of interest" description="Disordered" evidence="1">
    <location>
        <begin position="143"/>
        <end position="167"/>
    </location>
</feature>
<dbReference type="eggNOG" id="ENOG502RXBQ">
    <property type="taxonomic scope" value="Eukaryota"/>
</dbReference>
<dbReference type="RefSeq" id="XP_001588862.1">
    <property type="nucleotide sequence ID" value="XM_001588812.1"/>
</dbReference>
<keyword evidence="3" id="KW-1185">Reference proteome</keyword>
<dbReference type="EMBL" id="CH476635">
    <property type="protein sequence ID" value="EDN94536.1"/>
    <property type="molecule type" value="Genomic_DNA"/>
</dbReference>
<name>A7EYJ4_SCLS1</name>
<dbReference type="GeneID" id="5484880"/>
<reference evidence="3" key="1">
    <citation type="journal article" date="2011" name="PLoS Genet.">
        <title>Genomic analysis of the necrotrophic fungal pathogens Sclerotinia sclerotiorum and Botrytis cinerea.</title>
        <authorList>
            <person name="Amselem J."/>
            <person name="Cuomo C.A."/>
            <person name="van Kan J.A."/>
            <person name="Viaud M."/>
            <person name="Benito E.P."/>
            <person name="Couloux A."/>
            <person name="Coutinho P.M."/>
            <person name="de Vries R.P."/>
            <person name="Dyer P.S."/>
            <person name="Fillinger S."/>
            <person name="Fournier E."/>
            <person name="Gout L."/>
            <person name="Hahn M."/>
            <person name="Kohn L."/>
            <person name="Lapalu N."/>
            <person name="Plummer K.M."/>
            <person name="Pradier J.M."/>
            <person name="Quevillon E."/>
            <person name="Sharon A."/>
            <person name="Simon A."/>
            <person name="ten Have A."/>
            <person name="Tudzynski B."/>
            <person name="Tudzynski P."/>
            <person name="Wincker P."/>
            <person name="Andrew M."/>
            <person name="Anthouard V."/>
            <person name="Beever R.E."/>
            <person name="Beffa R."/>
            <person name="Benoit I."/>
            <person name="Bouzid O."/>
            <person name="Brault B."/>
            <person name="Chen Z."/>
            <person name="Choquer M."/>
            <person name="Collemare J."/>
            <person name="Cotton P."/>
            <person name="Danchin E.G."/>
            <person name="Da Silva C."/>
            <person name="Gautier A."/>
            <person name="Giraud C."/>
            <person name="Giraud T."/>
            <person name="Gonzalez C."/>
            <person name="Grossetete S."/>
            <person name="Guldener U."/>
            <person name="Henrissat B."/>
            <person name="Howlett B.J."/>
            <person name="Kodira C."/>
            <person name="Kretschmer M."/>
            <person name="Lappartient A."/>
            <person name="Leroch M."/>
            <person name="Levis C."/>
            <person name="Mauceli E."/>
            <person name="Neuveglise C."/>
            <person name="Oeser B."/>
            <person name="Pearson M."/>
            <person name="Poulain J."/>
            <person name="Poussereau N."/>
            <person name="Quesneville H."/>
            <person name="Rascle C."/>
            <person name="Schumacher J."/>
            <person name="Segurens B."/>
            <person name="Sexton A."/>
            <person name="Silva E."/>
            <person name="Sirven C."/>
            <person name="Soanes D.M."/>
            <person name="Talbot N.J."/>
            <person name="Templeton M."/>
            <person name="Yandava C."/>
            <person name="Yarden O."/>
            <person name="Zeng Q."/>
            <person name="Rollins J.A."/>
            <person name="Lebrun M.H."/>
            <person name="Dickman M."/>
        </authorList>
    </citation>
    <scope>NUCLEOTIDE SEQUENCE [LARGE SCALE GENOMIC DNA]</scope>
    <source>
        <strain evidence="3">ATCC 18683 / 1980 / Ss-1</strain>
    </source>
</reference>
<dbReference type="HOGENOM" id="CLU_918781_0_0_1"/>
<evidence type="ECO:0000313" key="2">
    <source>
        <dbReference type="EMBL" id="EDN94536.1"/>
    </source>
</evidence>
<protein>
    <submittedName>
        <fullName evidence="2">Uncharacterized protein</fullName>
    </submittedName>
</protein>
<gene>
    <name evidence="2" type="ORF">SS1G_10410</name>
</gene>
<accession>A7EYJ4</accession>
<dbReference type="PANTHER" id="PTHR21310">
    <property type="entry name" value="AMINOGLYCOSIDE PHOSPHOTRANSFERASE-RELATED-RELATED"/>
    <property type="match status" value="1"/>
</dbReference>
<dbReference type="KEGG" id="ssl:SS1G_10410"/>